<name>A0A7D5SCT8_9PROT</name>
<evidence type="ECO:0000313" key="2">
    <source>
        <dbReference type="Proteomes" id="UP000509684"/>
    </source>
</evidence>
<evidence type="ECO:0000313" key="1">
    <source>
        <dbReference type="EMBL" id="QLH49439.1"/>
    </source>
</evidence>
<organism evidence="1 2">
    <name type="scientific">Candidatus Accumulibacter cognatus</name>
    <dbReference type="NCBI Taxonomy" id="2954383"/>
    <lineage>
        <taxon>Bacteria</taxon>
        <taxon>Pseudomonadati</taxon>
        <taxon>Pseudomonadota</taxon>
        <taxon>Betaproteobacteria</taxon>
        <taxon>Candidatus Accumulibacter</taxon>
    </lineage>
</organism>
<dbReference type="AlphaFoldDB" id="A0A7D5SCT8"/>
<dbReference type="EMBL" id="CP058708">
    <property type="protein sequence ID" value="QLH49439.1"/>
    <property type="molecule type" value="Genomic_DNA"/>
</dbReference>
<dbReference type="Proteomes" id="UP000509684">
    <property type="component" value="Chromosome"/>
</dbReference>
<protein>
    <submittedName>
        <fullName evidence="1">Uncharacterized protein</fullName>
    </submittedName>
</protein>
<sequence length="58" mass="6288">MSSINGMTPLDRTRIEQAAANCGFDLTPELQESCLLLRSRGSTCGAGSGFHRAEVFRQ</sequence>
<gene>
    <name evidence="1" type="ORF">HWD57_06340</name>
</gene>
<reference evidence="1 2" key="1">
    <citation type="journal article" date="2019" name="Microbiome">
        <title>Annotated bacterial chromosomes from frame-shift-corrected long-read metagenomic data.</title>
        <authorList>
            <person name="Arumugam K."/>
            <person name="Bagci C."/>
            <person name="Bessarab I."/>
            <person name="Beier S."/>
            <person name="Buchfink B."/>
            <person name="Gorska A."/>
            <person name="Qiu G."/>
            <person name="Huson D.H."/>
            <person name="Williams R.B.H."/>
        </authorList>
    </citation>
    <scope>NUCLEOTIDE SEQUENCE [LARGE SCALE GENOMIC DNA]</scope>
    <source>
        <strain evidence="1">SSA1</strain>
    </source>
</reference>
<accession>A0A7D5SCT8</accession>
<proteinExistence type="predicted"/>
<dbReference type="KEGG" id="acog:HWD57_06340"/>